<dbReference type="EnsemblMetazoa" id="Aqu2.1.24715_001">
    <property type="protein sequence ID" value="Aqu2.1.24715_001"/>
    <property type="gene ID" value="Aqu2.1.24715"/>
</dbReference>
<protein>
    <submittedName>
        <fullName evidence="1">Uncharacterized protein</fullName>
    </submittedName>
</protein>
<accession>A0A1X7UAD1</accession>
<name>A0A1X7UAD1_AMPQE</name>
<reference evidence="1" key="1">
    <citation type="submission" date="2017-05" db="UniProtKB">
        <authorList>
            <consortium name="EnsemblMetazoa"/>
        </authorList>
    </citation>
    <scope>IDENTIFICATION</scope>
</reference>
<dbReference type="AlphaFoldDB" id="A0A1X7UAD1"/>
<proteinExistence type="predicted"/>
<evidence type="ECO:0000313" key="1">
    <source>
        <dbReference type="EnsemblMetazoa" id="Aqu2.1.24715_001"/>
    </source>
</evidence>
<organism evidence="1">
    <name type="scientific">Amphimedon queenslandica</name>
    <name type="common">Sponge</name>
    <dbReference type="NCBI Taxonomy" id="400682"/>
    <lineage>
        <taxon>Eukaryota</taxon>
        <taxon>Metazoa</taxon>
        <taxon>Porifera</taxon>
        <taxon>Demospongiae</taxon>
        <taxon>Heteroscleromorpha</taxon>
        <taxon>Haplosclerida</taxon>
        <taxon>Niphatidae</taxon>
        <taxon>Amphimedon</taxon>
    </lineage>
</organism>
<dbReference type="InParanoid" id="A0A1X7UAD1"/>
<sequence length="54" mass="6581">MLTLEKRELMMIMTEKKERRNKRRRRRREFLVLQLRNQVIAGHGNSHTQNSSTT</sequence>